<protein>
    <submittedName>
        <fullName evidence="1">Uncharacterized protein</fullName>
    </submittedName>
</protein>
<organism evidence="1 2">
    <name type="scientific">Rhizopus oryzae</name>
    <name type="common">Mucormycosis agent</name>
    <name type="synonym">Rhizopus arrhizus var. delemar</name>
    <dbReference type="NCBI Taxonomy" id="64495"/>
    <lineage>
        <taxon>Eukaryota</taxon>
        <taxon>Fungi</taxon>
        <taxon>Fungi incertae sedis</taxon>
        <taxon>Mucoromycota</taxon>
        <taxon>Mucoromycotina</taxon>
        <taxon>Mucoromycetes</taxon>
        <taxon>Mucorales</taxon>
        <taxon>Mucorineae</taxon>
        <taxon>Rhizopodaceae</taxon>
        <taxon>Rhizopus</taxon>
    </lineage>
</organism>
<reference evidence="1" key="1">
    <citation type="journal article" date="2020" name="Microb. Genom.">
        <title>Genetic diversity of clinical and environmental Mucorales isolates obtained from an investigation of mucormycosis cases among solid organ transplant recipients.</title>
        <authorList>
            <person name="Nguyen M.H."/>
            <person name="Kaul D."/>
            <person name="Muto C."/>
            <person name="Cheng S.J."/>
            <person name="Richter R.A."/>
            <person name="Bruno V.M."/>
            <person name="Liu G."/>
            <person name="Beyhan S."/>
            <person name="Sundermann A.J."/>
            <person name="Mounaud S."/>
            <person name="Pasculle A.W."/>
            <person name="Nierman W.C."/>
            <person name="Driscoll E."/>
            <person name="Cumbie R."/>
            <person name="Clancy C.J."/>
            <person name="Dupont C.L."/>
        </authorList>
    </citation>
    <scope>NUCLEOTIDE SEQUENCE</scope>
    <source>
        <strain evidence="1">GL16</strain>
    </source>
</reference>
<gene>
    <name evidence="1" type="ORF">G6F51_014795</name>
</gene>
<name>A0A9P6XKT0_RHIOR</name>
<dbReference type="EMBL" id="JAANIT010020754">
    <property type="protein sequence ID" value="KAG1515833.1"/>
    <property type="molecule type" value="Genomic_DNA"/>
</dbReference>
<evidence type="ECO:0000313" key="2">
    <source>
        <dbReference type="Proteomes" id="UP000717996"/>
    </source>
</evidence>
<evidence type="ECO:0000313" key="1">
    <source>
        <dbReference type="EMBL" id="KAG1515833.1"/>
    </source>
</evidence>
<proteinExistence type="predicted"/>
<comment type="caution">
    <text evidence="1">The sequence shown here is derived from an EMBL/GenBank/DDBJ whole genome shotgun (WGS) entry which is preliminary data.</text>
</comment>
<dbReference type="AlphaFoldDB" id="A0A9P6XKT0"/>
<dbReference type="Proteomes" id="UP000717996">
    <property type="component" value="Unassembled WGS sequence"/>
</dbReference>
<sequence length="85" mass="9470">MELQLGPSAVVIDIGQDGLFAQHLDADTQGRLRLRGEHQGFKCIRGFAVDAIRGIDKRDVEGRWIVYDVVVTLTRQGQALLPRRG</sequence>
<accession>A0A9P6XKT0</accession>